<evidence type="ECO:0000256" key="3">
    <source>
        <dbReference type="ARBA" id="ARBA00022692"/>
    </source>
</evidence>
<accession>A0A8J6JBS8</accession>
<keyword evidence="2" id="KW-1003">Cell membrane</keyword>
<sequence>MNEPKKLYRIEQGAKLFGVCGGIAEYFNIDANLVRLIWVVLSLLTVVVTGVVLYLIAALLLPKKSDVYPGY</sequence>
<evidence type="ECO:0000313" key="9">
    <source>
        <dbReference type="Proteomes" id="UP000661435"/>
    </source>
</evidence>
<dbReference type="InterPro" id="IPR052027">
    <property type="entry name" value="PspC"/>
</dbReference>
<evidence type="ECO:0000259" key="7">
    <source>
        <dbReference type="Pfam" id="PF04024"/>
    </source>
</evidence>
<feature type="domain" description="Phage shock protein PspC N-terminal" evidence="7">
    <location>
        <begin position="5"/>
        <end position="64"/>
    </location>
</feature>
<evidence type="ECO:0000313" key="8">
    <source>
        <dbReference type="EMBL" id="MBC5732878.1"/>
    </source>
</evidence>
<protein>
    <submittedName>
        <fullName evidence="8">PspC domain-containing protein</fullName>
    </submittedName>
</protein>
<dbReference type="EMBL" id="JACOPP010000003">
    <property type="protein sequence ID" value="MBC5732878.1"/>
    <property type="molecule type" value="Genomic_DNA"/>
</dbReference>
<feature type="transmembrane region" description="Helical" evidence="6">
    <location>
        <begin position="36"/>
        <end position="61"/>
    </location>
</feature>
<organism evidence="8 9">
    <name type="scientific">Lawsonibacter hominis</name>
    <dbReference type="NCBI Taxonomy" id="2763053"/>
    <lineage>
        <taxon>Bacteria</taxon>
        <taxon>Bacillati</taxon>
        <taxon>Bacillota</taxon>
        <taxon>Clostridia</taxon>
        <taxon>Eubacteriales</taxon>
        <taxon>Oscillospiraceae</taxon>
        <taxon>Lawsonibacter</taxon>
    </lineage>
</organism>
<dbReference type="InterPro" id="IPR007168">
    <property type="entry name" value="Phageshock_PspC_N"/>
</dbReference>
<dbReference type="AlphaFoldDB" id="A0A8J6JBS8"/>
<evidence type="ECO:0000256" key="2">
    <source>
        <dbReference type="ARBA" id="ARBA00022475"/>
    </source>
</evidence>
<dbReference type="RefSeq" id="WP_186906776.1">
    <property type="nucleotide sequence ID" value="NZ_JACOPP010000003.1"/>
</dbReference>
<dbReference type="Pfam" id="PF04024">
    <property type="entry name" value="PspC"/>
    <property type="match status" value="1"/>
</dbReference>
<evidence type="ECO:0000256" key="4">
    <source>
        <dbReference type="ARBA" id="ARBA00022989"/>
    </source>
</evidence>
<evidence type="ECO:0000256" key="5">
    <source>
        <dbReference type="ARBA" id="ARBA00023136"/>
    </source>
</evidence>
<reference evidence="8" key="1">
    <citation type="submission" date="2020-08" db="EMBL/GenBank/DDBJ databases">
        <title>Genome public.</title>
        <authorList>
            <person name="Liu C."/>
            <person name="Sun Q."/>
        </authorList>
    </citation>
    <scope>NUCLEOTIDE SEQUENCE</scope>
    <source>
        <strain evidence="8">NSJ-51</strain>
    </source>
</reference>
<dbReference type="GO" id="GO:0005886">
    <property type="term" value="C:plasma membrane"/>
    <property type="evidence" value="ECO:0007669"/>
    <property type="project" value="UniProtKB-SubCell"/>
</dbReference>
<name>A0A8J6JBS8_9FIRM</name>
<comment type="subcellular location">
    <subcellularLocation>
        <location evidence="1">Cell membrane</location>
        <topology evidence="1">Single-pass membrane protein</topology>
    </subcellularLocation>
</comment>
<gene>
    <name evidence="8" type="ORF">H8S57_03925</name>
</gene>
<proteinExistence type="predicted"/>
<dbReference type="PANTHER" id="PTHR33885:SF3">
    <property type="entry name" value="PHAGE SHOCK PROTEIN C"/>
    <property type="match status" value="1"/>
</dbReference>
<keyword evidence="9" id="KW-1185">Reference proteome</keyword>
<evidence type="ECO:0000256" key="6">
    <source>
        <dbReference type="SAM" id="Phobius"/>
    </source>
</evidence>
<keyword evidence="5 6" id="KW-0472">Membrane</keyword>
<keyword evidence="3 6" id="KW-0812">Transmembrane</keyword>
<dbReference type="PANTHER" id="PTHR33885">
    <property type="entry name" value="PHAGE SHOCK PROTEIN C"/>
    <property type="match status" value="1"/>
</dbReference>
<keyword evidence="4 6" id="KW-1133">Transmembrane helix</keyword>
<dbReference type="Proteomes" id="UP000661435">
    <property type="component" value="Unassembled WGS sequence"/>
</dbReference>
<evidence type="ECO:0000256" key="1">
    <source>
        <dbReference type="ARBA" id="ARBA00004162"/>
    </source>
</evidence>
<comment type="caution">
    <text evidence="8">The sequence shown here is derived from an EMBL/GenBank/DDBJ whole genome shotgun (WGS) entry which is preliminary data.</text>
</comment>